<feature type="non-terminal residue" evidence="1">
    <location>
        <position position="1"/>
    </location>
</feature>
<evidence type="ECO:0000313" key="2">
    <source>
        <dbReference type="Proteomes" id="UP000789901"/>
    </source>
</evidence>
<dbReference type="EMBL" id="CAJVQB010027292">
    <property type="protein sequence ID" value="CAG8810289.1"/>
    <property type="molecule type" value="Genomic_DNA"/>
</dbReference>
<sequence length="51" mass="5895">ARGTDWLRNSLIWSGGQDLVIIFVAKLIHKIVQLEALRGHNYCERPCSIFR</sequence>
<comment type="caution">
    <text evidence="1">The sequence shown here is derived from an EMBL/GenBank/DDBJ whole genome shotgun (WGS) entry which is preliminary data.</text>
</comment>
<reference evidence="1 2" key="1">
    <citation type="submission" date="2021-06" db="EMBL/GenBank/DDBJ databases">
        <authorList>
            <person name="Kallberg Y."/>
            <person name="Tangrot J."/>
            <person name="Rosling A."/>
        </authorList>
    </citation>
    <scope>NUCLEOTIDE SEQUENCE [LARGE SCALE GENOMIC DNA]</scope>
    <source>
        <strain evidence="1 2">120-4 pot B 10/14</strain>
    </source>
</reference>
<keyword evidence="2" id="KW-1185">Reference proteome</keyword>
<name>A0ABN7W0X7_GIGMA</name>
<dbReference type="Proteomes" id="UP000789901">
    <property type="component" value="Unassembled WGS sequence"/>
</dbReference>
<accession>A0ABN7W0X7</accession>
<gene>
    <name evidence="1" type="ORF">GMARGA_LOCUS25062</name>
</gene>
<proteinExistence type="predicted"/>
<protein>
    <submittedName>
        <fullName evidence="1">41015_t:CDS:1</fullName>
    </submittedName>
</protein>
<evidence type="ECO:0000313" key="1">
    <source>
        <dbReference type="EMBL" id="CAG8810289.1"/>
    </source>
</evidence>
<organism evidence="1 2">
    <name type="scientific">Gigaspora margarita</name>
    <dbReference type="NCBI Taxonomy" id="4874"/>
    <lineage>
        <taxon>Eukaryota</taxon>
        <taxon>Fungi</taxon>
        <taxon>Fungi incertae sedis</taxon>
        <taxon>Mucoromycota</taxon>
        <taxon>Glomeromycotina</taxon>
        <taxon>Glomeromycetes</taxon>
        <taxon>Diversisporales</taxon>
        <taxon>Gigasporaceae</taxon>
        <taxon>Gigaspora</taxon>
    </lineage>
</organism>